<dbReference type="Gene3D" id="1.20.1270.10">
    <property type="match status" value="1"/>
</dbReference>
<dbReference type="Gene3D" id="2.60.34.10">
    <property type="entry name" value="Substrate Binding Domain Of DNAk, Chain A, domain 1"/>
    <property type="match status" value="1"/>
</dbReference>
<dbReference type="GO" id="GO:0034663">
    <property type="term" value="C:endoplasmic reticulum chaperone complex"/>
    <property type="evidence" value="ECO:0007669"/>
    <property type="project" value="TreeGrafter"/>
</dbReference>
<dbReference type="AlphaFoldDB" id="A0A1X2GUR1"/>
<dbReference type="EMBL" id="MCGT01000003">
    <property type="protein sequence ID" value="ORX61761.1"/>
    <property type="molecule type" value="Genomic_DNA"/>
</dbReference>
<dbReference type="GO" id="GO:0140662">
    <property type="term" value="F:ATP-dependent protein folding chaperone"/>
    <property type="evidence" value="ECO:0007669"/>
    <property type="project" value="InterPro"/>
</dbReference>
<dbReference type="GO" id="GO:0005524">
    <property type="term" value="F:ATP binding"/>
    <property type="evidence" value="ECO:0007669"/>
    <property type="project" value="UniProtKB-KW"/>
</dbReference>
<dbReference type="Proteomes" id="UP000242146">
    <property type="component" value="Unassembled WGS sequence"/>
</dbReference>
<dbReference type="Gene3D" id="3.30.420.40">
    <property type="match status" value="2"/>
</dbReference>
<keyword evidence="6" id="KW-0732">Signal</keyword>
<feature type="signal peptide" evidence="6">
    <location>
        <begin position="1"/>
        <end position="23"/>
    </location>
</feature>
<evidence type="ECO:0000256" key="6">
    <source>
        <dbReference type="SAM" id="SignalP"/>
    </source>
</evidence>
<evidence type="ECO:0000256" key="2">
    <source>
        <dbReference type="ARBA" id="ARBA00022824"/>
    </source>
</evidence>
<reference evidence="7 8" key="1">
    <citation type="submission" date="2016-07" db="EMBL/GenBank/DDBJ databases">
        <title>Pervasive Adenine N6-methylation of Active Genes in Fungi.</title>
        <authorList>
            <consortium name="DOE Joint Genome Institute"/>
            <person name="Mondo S.J."/>
            <person name="Dannebaum R.O."/>
            <person name="Kuo R.C."/>
            <person name="Labutti K."/>
            <person name="Haridas S."/>
            <person name="Kuo A."/>
            <person name="Salamov A."/>
            <person name="Ahrendt S.R."/>
            <person name="Lipzen A."/>
            <person name="Sullivan W."/>
            <person name="Andreopoulos W.B."/>
            <person name="Clum A."/>
            <person name="Lindquist E."/>
            <person name="Daum C."/>
            <person name="Ramamoorthy G.K."/>
            <person name="Gryganskyi A."/>
            <person name="Culley D."/>
            <person name="Magnuson J.K."/>
            <person name="James T.Y."/>
            <person name="O'Malley M.A."/>
            <person name="Stajich J.E."/>
            <person name="Spatafora J.W."/>
            <person name="Visel A."/>
            <person name="Grigoriev I.V."/>
        </authorList>
    </citation>
    <scope>NUCLEOTIDE SEQUENCE [LARGE SCALE GENOMIC DNA]</scope>
    <source>
        <strain evidence="7 8">NRRL 3301</strain>
    </source>
</reference>
<dbReference type="CDD" id="cd10230">
    <property type="entry name" value="ASKHA_NBD_HSP70_HYOU1"/>
    <property type="match status" value="1"/>
</dbReference>
<dbReference type="SUPFAM" id="SSF100934">
    <property type="entry name" value="Heat shock protein 70kD (HSP70), C-terminal subdomain"/>
    <property type="match status" value="1"/>
</dbReference>
<keyword evidence="4" id="KW-0143">Chaperone</keyword>
<dbReference type="PANTHER" id="PTHR45639">
    <property type="entry name" value="HSC70CB, ISOFORM G-RELATED"/>
    <property type="match status" value="1"/>
</dbReference>
<dbReference type="STRING" id="101127.A0A1X2GUR1"/>
<keyword evidence="8" id="KW-1185">Reference proteome</keyword>
<dbReference type="Gene3D" id="3.30.30.30">
    <property type="match status" value="1"/>
</dbReference>
<keyword evidence="3" id="KW-0067">ATP-binding</keyword>
<dbReference type="GO" id="GO:0030968">
    <property type="term" value="P:endoplasmic reticulum unfolded protein response"/>
    <property type="evidence" value="ECO:0007669"/>
    <property type="project" value="TreeGrafter"/>
</dbReference>
<dbReference type="InterPro" id="IPR029047">
    <property type="entry name" value="HSP70_peptide-bd_sf"/>
</dbReference>
<dbReference type="OrthoDB" id="10262720at2759"/>
<evidence type="ECO:0000256" key="5">
    <source>
        <dbReference type="SAM" id="MobiDB-lite"/>
    </source>
</evidence>
<comment type="caution">
    <text evidence="7">The sequence shown here is derived from an EMBL/GenBank/DDBJ whole genome shotgun (WGS) entry which is preliminary data.</text>
</comment>
<feature type="chain" id="PRO_5013118020" evidence="6">
    <location>
        <begin position="24"/>
        <end position="870"/>
    </location>
</feature>
<dbReference type="FunFam" id="3.90.640.10:FF:000004">
    <property type="entry name" value="Heat shock 70 kDa protein 4"/>
    <property type="match status" value="1"/>
</dbReference>
<evidence type="ECO:0000313" key="7">
    <source>
        <dbReference type="EMBL" id="ORX61761.1"/>
    </source>
</evidence>
<dbReference type="InterPro" id="IPR043129">
    <property type="entry name" value="ATPase_NBD"/>
</dbReference>
<sequence>MAWNIYLFFGAVLLLVLLQETQAAVMSIDYGTEWFKVGLIKPGMPLDVALNKDSKRKTPSVVTIRHDERIYGSDAISLAGRFPDLTYFNLKSILAKPFDDIHAEEYRNRFPNQMILDESRGMPHFHHNSSNYLTVEELIAYQFQNARSQASATAGEDVKDVVITVTPFATQHERQAILDAAELAGLNVLQLMHDETAVALNFAINRKFSSTPENHMFYDMGAGSTVASIVSFAEVTVKDGKRNKTQPQLEVKAVGFDRTLGGHEFDVRLQKLLADGFMEQNKGKLSSSVYDSQGAMTRLLKEATRVKQILSANTETTASVEGLHEEKDFRLKVTRKQLENLCADLLDRVSGPIATALEQANMKVGDIQSLVLVGGNVRIPSVQKKLSNVVGAQLIAKNVNGDEAAVLGAAFHGASLSNQFRLTKEFKIKDITSFPIQVSYDTEPSLETEQLTIFKSFDALNVRKTMTFKRDSDFAFQVTYGDAEQTQTILDNIAHVKVTGLTAALEKYSEDIKQSDKAPKVRVVFEMSPSGLLSVPEAYVSIELQDNGKTFTGKYCLIEKVKSFFGGKDGAEKVDSANDTMENVEAAQNTTSQEPQANEPVMSKVALEVEFITDGPQPLSAQHKKEIMQRIKRLDMLDAKKRLREEARNNLESFVYRTMDFLYDDTVALVASEEQLDHLREQLSEASDWLYDEGEHADTSAYVERHNALVALESPIVYRRNEHLQRDETNQLVPRSMELVQTFLTSLQAVPEEDRYHTKEELDRVTRLVEDTDKWHHEKLSQQAALTPLDEPILSSKLAKSKAKELDDALAALLRKKKPKKKQESTKPANKTNDAPDSKDTPKPDAEPQEKSDVPPVQEPAQENVEHDEL</sequence>
<keyword evidence="2" id="KW-0256">Endoplasmic reticulum</keyword>
<dbReference type="Pfam" id="PF00012">
    <property type="entry name" value="HSP70"/>
    <property type="match status" value="1"/>
</dbReference>
<keyword evidence="1" id="KW-0547">Nucleotide-binding</keyword>
<protein>
    <submittedName>
        <fullName evidence="7">HSP70-domain-containing protein</fullName>
    </submittedName>
</protein>
<proteinExistence type="predicted"/>
<feature type="region of interest" description="Disordered" evidence="5">
    <location>
        <begin position="812"/>
        <end position="870"/>
    </location>
</feature>
<organism evidence="7 8">
    <name type="scientific">Hesseltinella vesiculosa</name>
    <dbReference type="NCBI Taxonomy" id="101127"/>
    <lineage>
        <taxon>Eukaryota</taxon>
        <taxon>Fungi</taxon>
        <taxon>Fungi incertae sedis</taxon>
        <taxon>Mucoromycota</taxon>
        <taxon>Mucoromycotina</taxon>
        <taxon>Mucoromycetes</taxon>
        <taxon>Mucorales</taxon>
        <taxon>Cunninghamellaceae</taxon>
        <taxon>Hesseltinella</taxon>
    </lineage>
</organism>
<evidence type="ECO:0000256" key="1">
    <source>
        <dbReference type="ARBA" id="ARBA00022741"/>
    </source>
</evidence>
<dbReference type="FunFam" id="1.20.1270.10:FF:000002">
    <property type="entry name" value="Heat shock 70 kDa protein 4"/>
    <property type="match status" value="1"/>
</dbReference>
<name>A0A1X2GUR1_9FUNG</name>
<feature type="compositionally biased region" description="Basic and acidic residues" evidence="5">
    <location>
        <begin position="834"/>
        <end position="853"/>
    </location>
</feature>
<dbReference type="InterPro" id="IPR029048">
    <property type="entry name" value="HSP70_C_sf"/>
</dbReference>
<evidence type="ECO:0000256" key="3">
    <source>
        <dbReference type="ARBA" id="ARBA00022840"/>
    </source>
</evidence>
<dbReference type="SUPFAM" id="SSF53067">
    <property type="entry name" value="Actin-like ATPase domain"/>
    <property type="match status" value="2"/>
</dbReference>
<evidence type="ECO:0000256" key="4">
    <source>
        <dbReference type="ARBA" id="ARBA00023186"/>
    </source>
</evidence>
<dbReference type="PRINTS" id="PR00301">
    <property type="entry name" value="HEATSHOCK70"/>
</dbReference>
<gene>
    <name evidence="7" type="ORF">DM01DRAFT_1316618</name>
</gene>
<dbReference type="InterPro" id="IPR013126">
    <property type="entry name" value="Hsp_70_fam"/>
</dbReference>
<accession>A0A1X2GUR1</accession>
<evidence type="ECO:0000313" key="8">
    <source>
        <dbReference type="Proteomes" id="UP000242146"/>
    </source>
</evidence>
<dbReference type="PANTHER" id="PTHR45639:SF3">
    <property type="entry name" value="HYPOXIA UP-REGULATED PROTEIN 1"/>
    <property type="match status" value="1"/>
</dbReference>
<dbReference type="Gene3D" id="3.90.640.10">
    <property type="entry name" value="Actin, Chain A, domain 4"/>
    <property type="match status" value="1"/>
</dbReference>